<keyword evidence="2" id="KW-1185">Reference proteome</keyword>
<name>A0AAU9NW85_9ASTR</name>
<dbReference type="Proteomes" id="UP001157418">
    <property type="component" value="Unassembled WGS sequence"/>
</dbReference>
<protein>
    <submittedName>
        <fullName evidence="1">Uncharacterized protein</fullName>
    </submittedName>
</protein>
<evidence type="ECO:0000313" key="2">
    <source>
        <dbReference type="Proteomes" id="UP001157418"/>
    </source>
</evidence>
<accession>A0AAU9NW85</accession>
<dbReference type="AlphaFoldDB" id="A0AAU9NW85"/>
<comment type="caution">
    <text evidence="1">The sequence shown here is derived from an EMBL/GenBank/DDBJ whole genome shotgun (WGS) entry which is preliminary data.</text>
</comment>
<sequence>MVLLNAIIGTSLKPALLFLPNFMSHKNFSILPLTPPPTSLIECPLEPTLIPHPLNSFFTTHPDYSFLRIFGVNVFLTYAYTTIIKWTAAPHIVSSLATSTPITTIVVMTLSPNESISFTMSASMNILFLSLNPFSLRNPLVSPYPTTPLILHLPILHLRYSIPTIHRPCTLLSTPIMVVPIYTPPLRLSRLITNLIPTPLPSPPLPPLLNHILNLLLSNPLFPNRIPPPHLFLTQNTPLLPVPALPIFDNTPNLIPNTMYPPFTLKPLLLILNHLL</sequence>
<organism evidence="1 2">
    <name type="scientific">Lactuca virosa</name>
    <dbReference type="NCBI Taxonomy" id="75947"/>
    <lineage>
        <taxon>Eukaryota</taxon>
        <taxon>Viridiplantae</taxon>
        <taxon>Streptophyta</taxon>
        <taxon>Embryophyta</taxon>
        <taxon>Tracheophyta</taxon>
        <taxon>Spermatophyta</taxon>
        <taxon>Magnoliopsida</taxon>
        <taxon>eudicotyledons</taxon>
        <taxon>Gunneridae</taxon>
        <taxon>Pentapetalae</taxon>
        <taxon>asterids</taxon>
        <taxon>campanulids</taxon>
        <taxon>Asterales</taxon>
        <taxon>Asteraceae</taxon>
        <taxon>Cichorioideae</taxon>
        <taxon>Cichorieae</taxon>
        <taxon>Lactucinae</taxon>
        <taxon>Lactuca</taxon>
    </lineage>
</organism>
<dbReference type="EMBL" id="CAKMRJ010005412">
    <property type="protein sequence ID" value="CAH1442196.1"/>
    <property type="molecule type" value="Genomic_DNA"/>
</dbReference>
<evidence type="ECO:0000313" key="1">
    <source>
        <dbReference type="EMBL" id="CAH1442196.1"/>
    </source>
</evidence>
<gene>
    <name evidence="1" type="ORF">LVIROSA_LOCUS28204</name>
</gene>
<proteinExistence type="predicted"/>
<reference evidence="1 2" key="1">
    <citation type="submission" date="2022-01" db="EMBL/GenBank/DDBJ databases">
        <authorList>
            <person name="Xiong W."/>
            <person name="Schranz E."/>
        </authorList>
    </citation>
    <scope>NUCLEOTIDE SEQUENCE [LARGE SCALE GENOMIC DNA]</scope>
</reference>